<protein>
    <submittedName>
        <fullName evidence="2">Uncharacterized protein</fullName>
    </submittedName>
</protein>
<reference evidence="2" key="1">
    <citation type="submission" date="2020-03" db="EMBL/GenBank/DDBJ databases">
        <authorList>
            <person name="Weist P."/>
        </authorList>
    </citation>
    <scope>NUCLEOTIDE SEQUENCE</scope>
</reference>
<comment type="caution">
    <text evidence="2">The sequence shown here is derived from an EMBL/GenBank/DDBJ whole genome shotgun (WGS) entry which is preliminary data.</text>
</comment>
<dbReference type="AlphaFoldDB" id="A0A9N7VL84"/>
<accession>A0A9N7VL84</accession>
<name>A0A9N7VL84_PLEPL</name>
<gene>
    <name evidence="2" type="ORF">PLEPLA_LOCUS40039</name>
</gene>
<dbReference type="Proteomes" id="UP001153269">
    <property type="component" value="Unassembled WGS sequence"/>
</dbReference>
<evidence type="ECO:0000256" key="1">
    <source>
        <dbReference type="SAM" id="MobiDB-lite"/>
    </source>
</evidence>
<feature type="region of interest" description="Disordered" evidence="1">
    <location>
        <begin position="34"/>
        <end position="76"/>
    </location>
</feature>
<evidence type="ECO:0000313" key="2">
    <source>
        <dbReference type="EMBL" id="CAB1452299.1"/>
    </source>
</evidence>
<evidence type="ECO:0000313" key="3">
    <source>
        <dbReference type="Proteomes" id="UP001153269"/>
    </source>
</evidence>
<sequence>MQLHILDICSAALTVDREKDDYIILAPLLHDAGEGAHEGRTEPGLPLSQSHGYGLRKERVRPATESSSTVPLRLNPPGRRRHIQILHHLTASHLPSSLWDCV</sequence>
<proteinExistence type="predicted"/>
<organism evidence="2 3">
    <name type="scientific">Pleuronectes platessa</name>
    <name type="common">European plaice</name>
    <dbReference type="NCBI Taxonomy" id="8262"/>
    <lineage>
        <taxon>Eukaryota</taxon>
        <taxon>Metazoa</taxon>
        <taxon>Chordata</taxon>
        <taxon>Craniata</taxon>
        <taxon>Vertebrata</taxon>
        <taxon>Euteleostomi</taxon>
        <taxon>Actinopterygii</taxon>
        <taxon>Neopterygii</taxon>
        <taxon>Teleostei</taxon>
        <taxon>Neoteleostei</taxon>
        <taxon>Acanthomorphata</taxon>
        <taxon>Carangaria</taxon>
        <taxon>Pleuronectiformes</taxon>
        <taxon>Pleuronectoidei</taxon>
        <taxon>Pleuronectidae</taxon>
        <taxon>Pleuronectes</taxon>
    </lineage>
</organism>
<dbReference type="EMBL" id="CADEAL010004123">
    <property type="protein sequence ID" value="CAB1452299.1"/>
    <property type="molecule type" value="Genomic_DNA"/>
</dbReference>
<keyword evidence="3" id="KW-1185">Reference proteome</keyword>